<dbReference type="InterPro" id="IPR007793">
    <property type="entry name" value="DivIVA_fam"/>
</dbReference>
<dbReference type="EMBL" id="QLMH01000001">
    <property type="protein sequence ID" value="RAK23290.1"/>
    <property type="molecule type" value="Genomic_DNA"/>
</dbReference>
<gene>
    <name evidence="8" type="ORF">B0I26_101246</name>
</gene>
<comment type="similarity">
    <text evidence="2">Belongs to the DivIVA family.</text>
</comment>
<keyword evidence="3" id="KW-0963">Cytoplasm</keyword>
<feature type="coiled-coil region" evidence="7">
    <location>
        <begin position="50"/>
        <end position="145"/>
    </location>
</feature>
<dbReference type="NCBIfam" id="TIGR03544">
    <property type="entry name" value="DivI1A_domain"/>
    <property type="match status" value="1"/>
</dbReference>
<sequence length="191" mass="22702">MKDVEWYHNKLKQIISMEVALVPLTPLDIHNKEFSKGFRGYDEDEVNEFLDQVIKDYEMIIREKKQLEEKVAELTEKLNYFINIEETLNKSILIAQETAEEVKRNAQKEAKLIIKEAEKNADRIISEALAKSRKIALEIEELKRQSKVFRTRFRMLIEAQLEMLNNDDWDHLLEYEVKEINEEELEEASQS</sequence>
<evidence type="ECO:0000256" key="6">
    <source>
        <dbReference type="ARBA" id="ARBA00023306"/>
    </source>
</evidence>
<dbReference type="Gene3D" id="6.10.250.660">
    <property type="match status" value="1"/>
</dbReference>
<accession>A0A327YQS7</accession>
<organism evidence="8 9">
    <name type="scientific">Paranoxybacillus vitaminiphilus</name>
    <dbReference type="NCBI Taxonomy" id="581036"/>
    <lineage>
        <taxon>Bacteria</taxon>
        <taxon>Bacillati</taxon>
        <taxon>Bacillota</taxon>
        <taxon>Bacilli</taxon>
        <taxon>Bacillales</taxon>
        <taxon>Anoxybacillaceae</taxon>
        <taxon>Paranoxybacillus</taxon>
    </lineage>
</organism>
<keyword evidence="6" id="KW-0131">Cell cycle</keyword>
<evidence type="ECO:0000256" key="3">
    <source>
        <dbReference type="ARBA" id="ARBA00022490"/>
    </source>
</evidence>
<comment type="subcellular location">
    <subcellularLocation>
        <location evidence="1">Cytoplasm</location>
    </subcellularLocation>
</comment>
<evidence type="ECO:0000256" key="7">
    <source>
        <dbReference type="SAM" id="Coils"/>
    </source>
</evidence>
<protein>
    <submittedName>
        <fullName evidence="8">Cell division initiation protein</fullName>
    </submittedName>
</protein>
<dbReference type="GO" id="GO:0051301">
    <property type="term" value="P:cell division"/>
    <property type="evidence" value="ECO:0007669"/>
    <property type="project" value="UniProtKB-KW"/>
</dbReference>
<dbReference type="GO" id="GO:0005737">
    <property type="term" value="C:cytoplasm"/>
    <property type="evidence" value="ECO:0007669"/>
    <property type="project" value="UniProtKB-SubCell"/>
</dbReference>
<keyword evidence="9" id="KW-1185">Reference proteome</keyword>
<evidence type="ECO:0000256" key="1">
    <source>
        <dbReference type="ARBA" id="ARBA00004496"/>
    </source>
</evidence>
<keyword evidence="5 7" id="KW-0175">Coiled coil</keyword>
<dbReference type="Proteomes" id="UP000248555">
    <property type="component" value="Unassembled WGS sequence"/>
</dbReference>
<dbReference type="AlphaFoldDB" id="A0A327YQS7"/>
<proteinExistence type="inferred from homology"/>
<dbReference type="PANTHER" id="PTHR35794:SF2">
    <property type="entry name" value="CELL DIVISION PROTEIN DIVIVA"/>
    <property type="match status" value="1"/>
</dbReference>
<evidence type="ECO:0000313" key="8">
    <source>
        <dbReference type="EMBL" id="RAK23290.1"/>
    </source>
</evidence>
<reference evidence="8 9" key="1">
    <citation type="submission" date="2018-06" db="EMBL/GenBank/DDBJ databases">
        <title>Genomic Encyclopedia of Type Strains, Phase III (KMG-III): the genomes of soil and plant-associated and newly described type strains.</title>
        <authorList>
            <person name="Whitman W."/>
        </authorList>
    </citation>
    <scope>NUCLEOTIDE SEQUENCE [LARGE SCALE GENOMIC DNA]</scope>
    <source>
        <strain evidence="8 9">CGMCC 1.8979</strain>
    </source>
</reference>
<dbReference type="PANTHER" id="PTHR35794">
    <property type="entry name" value="CELL DIVISION PROTEIN DIVIVA"/>
    <property type="match status" value="1"/>
</dbReference>
<evidence type="ECO:0000256" key="4">
    <source>
        <dbReference type="ARBA" id="ARBA00022618"/>
    </source>
</evidence>
<evidence type="ECO:0000313" key="9">
    <source>
        <dbReference type="Proteomes" id="UP000248555"/>
    </source>
</evidence>
<evidence type="ECO:0000256" key="5">
    <source>
        <dbReference type="ARBA" id="ARBA00023054"/>
    </source>
</evidence>
<evidence type="ECO:0000256" key="2">
    <source>
        <dbReference type="ARBA" id="ARBA00009008"/>
    </source>
</evidence>
<dbReference type="InterPro" id="IPR019933">
    <property type="entry name" value="DivIVA_domain"/>
</dbReference>
<dbReference type="Pfam" id="PF05103">
    <property type="entry name" value="DivIVA"/>
    <property type="match status" value="1"/>
</dbReference>
<keyword evidence="4 8" id="KW-0132">Cell division</keyword>
<comment type="caution">
    <text evidence="8">The sequence shown here is derived from an EMBL/GenBank/DDBJ whole genome shotgun (WGS) entry which is preliminary data.</text>
</comment>
<name>A0A327YQS7_9BACL</name>